<dbReference type="GeneID" id="36592285"/>
<protein>
    <submittedName>
        <fullName evidence="2">Uncharacterized protein</fullName>
    </submittedName>
</protein>
<dbReference type="AlphaFoldDB" id="A0A2J6SJ17"/>
<evidence type="ECO:0000256" key="1">
    <source>
        <dbReference type="SAM" id="Phobius"/>
    </source>
</evidence>
<dbReference type="Proteomes" id="UP000235371">
    <property type="component" value="Unassembled WGS sequence"/>
</dbReference>
<dbReference type="OrthoDB" id="3535366at2759"/>
<gene>
    <name evidence="2" type="ORF">K444DRAFT_638087</name>
</gene>
<keyword evidence="1" id="KW-0812">Transmembrane</keyword>
<dbReference type="InParanoid" id="A0A2J6SJ17"/>
<evidence type="ECO:0000313" key="3">
    <source>
        <dbReference type="Proteomes" id="UP000235371"/>
    </source>
</evidence>
<accession>A0A2J6SJ17</accession>
<dbReference type="EMBL" id="KZ613913">
    <property type="protein sequence ID" value="PMD50753.1"/>
    <property type="molecule type" value="Genomic_DNA"/>
</dbReference>
<keyword evidence="3" id="KW-1185">Reference proteome</keyword>
<feature type="transmembrane region" description="Helical" evidence="1">
    <location>
        <begin position="226"/>
        <end position="247"/>
    </location>
</feature>
<name>A0A2J6SJ17_9HELO</name>
<feature type="transmembrane region" description="Helical" evidence="1">
    <location>
        <begin position="281"/>
        <end position="304"/>
    </location>
</feature>
<proteinExistence type="predicted"/>
<organism evidence="2 3">
    <name type="scientific">Hyaloscypha bicolor E</name>
    <dbReference type="NCBI Taxonomy" id="1095630"/>
    <lineage>
        <taxon>Eukaryota</taxon>
        <taxon>Fungi</taxon>
        <taxon>Dikarya</taxon>
        <taxon>Ascomycota</taxon>
        <taxon>Pezizomycotina</taxon>
        <taxon>Leotiomycetes</taxon>
        <taxon>Helotiales</taxon>
        <taxon>Hyaloscyphaceae</taxon>
        <taxon>Hyaloscypha</taxon>
        <taxon>Hyaloscypha bicolor</taxon>
    </lineage>
</organism>
<sequence>MRRYSKGSALGTRKFHLCPISWESKTKLVHRRTLILFNELHASQDGLNFKGWISPERTNIWEVVDDFNLSKDNEVTTIAFIYRLTGTVWQEVVHAWRNVIDKASEHIRTSEKLALDKGLSIEQLETLAQDTWEDSLSWFTIRKLLIAHQKMISKSQSDLKALAKLVGLTEEKNQLRACLDELKELETIVSQDFSTRGQSISSLVYNIIGVRNAQAAQTYSESMGRITWISFIFFPLIAVSVSISANIRMSLVDQSADASVVSQGLFGMNIDLLANNPSVKWYFIVAVPFLALVLGLALILNYAAPIMAKVRSKKD</sequence>
<dbReference type="STRING" id="1095630.A0A2J6SJ17"/>
<evidence type="ECO:0000313" key="2">
    <source>
        <dbReference type="EMBL" id="PMD50753.1"/>
    </source>
</evidence>
<dbReference type="RefSeq" id="XP_024727657.1">
    <property type="nucleotide sequence ID" value="XM_024884208.1"/>
</dbReference>
<keyword evidence="1" id="KW-0472">Membrane</keyword>
<keyword evidence="1" id="KW-1133">Transmembrane helix</keyword>
<reference evidence="2 3" key="1">
    <citation type="submission" date="2016-04" db="EMBL/GenBank/DDBJ databases">
        <title>A degradative enzymes factory behind the ericoid mycorrhizal symbiosis.</title>
        <authorList>
            <consortium name="DOE Joint Genome Institute"/>
            <person name="Martino E."/>
            <person name="Morin E."/>
            <person name="Grelet G."/>
            <person name="Kuo A."/>
            <person name="Kohler A."/>
            <person name="Daghino S."/>
            <person name="Barry K."/>
            <person name="Choi C."/>
            <person name="Cichocki N."/>
            <person name="Clum A."/>
            <person name="Copeland A."/>
            <person name="Hainaut M."/>
            <person name="Haridas S."/>
            <person name="Labutti K."/>
            <person name="Lindquist E."/>
            <person name="Lipzen A."/>
            <person name="Khouja H.-R."/>
            <person name="Murat C."/>
            <person name="Ohm R."/>
            <person name="Olson A."/>
            <person name="Spatafora J."/>
            <person name="Veneault-Fourrey C."/>
            <person name="Henrissat B."/>
            <person name="Grigoriev I."/>
            <person name="Martin F."/>
            <person name="Perotto S."/>
        </authorList>
    </citation>
    <scope>NUCLEOTIDE SEQUENCE [LARGE SCALE GENOMIC DNA]</scope>
    <source>
        <strain evidence="2 3">E</strain>
    </source>
</reference>